<feature type="compositionally biased region" description="Acidic residues" evidence="1">
    <location>
        <begin position="561"/>
        <end position="571"/>
    </location>
</feature>
<feature type="region of interest" description="Disordered" evidence="1">
    <location>
        <begin position="47"/>
        <end position="106"/>
    </location>
</feature>
<accession>A0AAJ0DGI4</accession>
<feature type="compositionally biased region" description="Low complexity" evidence="1">
    <location>
        <begin position="248"/>
        <end position="269"/>
    </location>
</feature>
<organism evidence="2 3">
    <name type="scientific">Extremus antarcticus</name>
    <dbReference type="NCBI Taxonomy" id="702011"/>
    <lineage>
        <taxon>Eukaryota</taxon>
        <taxon>Fungi</taxon>
        <taxon>Dikarya</taxon>
        <taxon>Ascomycota</taxon>
        <taxon>Pezizomycotina</taxon>
        <taxon>Dothideomycetes</taxon>
        <taxon>Dothideomycetidae</taxon>
        <taxon>Mycosphaerellales</taxon>
        <taxon>Extremaceae</taxon>
        <taxon>Extremus</taxon>
    </lineage>
</organism>
<name>A0AAJ0DGI4_9PEZI</name>
<evidence type="ECO:0000313" key="3">
    <source>
        <dbReference type="Proteomes" id="UP001271007"/>
    </source>
</evidence>
<feature type="region of interest" description="Disordered" evidence="1">
    <location>
        <begin position="242"/>
        <end position="269"/>
    </location>
</feature>
<evidence type="ECO:0000256" key="1">
    <source>
        <dbReference type="SAM" id="MobiDB-lite"/>
    </source>
</evidence>
<proteinExistence type="predicted"/>
<dbReference type="AlphaFoldDB" id="A0AAJ0DGI4"/>
<protein>
    <submittedName>
        <fullName evidence="2">Uncharacterized protein</fullName>
    </submittedName>
</protein>
<feature type="compositionally biased region" description="Polar residues" evidence="1">
    <location>
        <begin position="47"/>
        <end position="58"/>
    </location>
</feature>
<comment type="caution">
    <text evidence="2">The sequence shown here is derived from an EMBL/GenBank/DDBJ whole genome shotgun (WGS) entry which is preliminary data.</text>
</comment>
<feature type="compositionally biased region" description="Basic and acidic residues" evidence="1">
    <location>
        <begin position="535"/>
        <end position="560"/>
    </location>
</feature>
<reference evidence="2" key="1">
    <citation type="submission" date="2023-04" db="EMBL/GenBank/DDBJ databases">
        <title>Black Yeasts Isolated from many extreme environments.</title>
        <authorList>
            <person name="Coleine C."/>
            <person name="Stajich J.E."/>
            <person name="Selbmann L."/>
        </authorList>
    </citation>
    <scope>NUCLEOTIDE SEQUENCE</scope>
    <source>
        <strain evidence="2">CCFEE 5312</strain>
    </source>
</reference>
<keyword evidence="3" id="KW-1185">Reference proteome</keyword>
<dbReference type="EMBL" id="JAWDJX010000015">
    <property type="protein sequence ID" value="KAK3053583.1"/>
    <property type="molecule type" value="Genomic_DNA"/>
</dbReference>
<feature type="region of interest" description="Disordered" evidence="1">
    <location>
        <begin position="535"/>
        <end position="581"/>
    </location>
</feature>
<evidence type="ECO:0000313" key="2">
    <source>
        <dbReference type="EMBL" id="KAK3053583.1"/>
    </source>
</evidence>
<sequence length="665" mass="71864">MDPNVCDFLNEQLDPGWPGLPEDYDFNADPDGWLTMDEYLDFEFDNNQNASEPMNEASNGAAGSLTLPPSIESMADEGSANPHQQLSYGDPMHDAVPRPNIQDDAATAAPPALPAQATEQADYFTLAPMPSDTGPNGLNQAHYGQTHSDLPSWQQNQLEIAASIPDTVTVDARQNNYIHYDGAAGSYPTATAGANYPPYTGCAIEDTQGLLALNGMPPDSCMVYPSGYWTHTVQPVYGMNDTAQTFSGEGPQQQPIFGQPPSTQLSQSPSVDAVGSLIFKSYQSLQPKPANDSDSSLSGFPGAGRYFVVDETTVGTTYPEEPTTCQGGEPVLQAQLLAAQMINATRPQNTPDAAAEAAVVPAALYRSTVTTIADARKHLTRADGEFWKMDITDDDGNSIADDFVTIETNAAAQPRRLQQARKKFMSTAEDMTTAYAHCMSAIGDLVDVHDDGIPLGKLEKVPGPGKTEGKAEIRTTSLKGSRISLLICQATKRYDLVLDVALNNKYVVFDIIKGDKNNIDELLFDPVRYGEQKARNWGQNKDRSIANAEKKKTSKDAGEHGDEDGDEEEAPPQDGSLNAYLGTGDCTSMGLNNAGNAVEGTTTVAPLNAAHLYRLLWVPHQPRRGRDIHGSARRIRLSLRHTQRGRSRRGCQCDSFRASLRGTGT</sequence>
<gene>
    <name evidence="2" type="ORF">LTR09_005327</name>
</gene>
<dbReference type="Proteomes" id="UP001271007">
    <property type="component" value="Unassembled WGS sequence"/>
</dbReference>